<name>A0A4C1XD05_EUMVA</name>
<comment type="caution">
    <text evidence="1">The sequence shown here is derived from an EMBL/GenBank/DDBJ whole genome shotgun (WGS) entry which is preliminary data.</text>
</comment>
<sequence>MPITAQLKKNNIYLGLAEPYPVWRRRARPGFIAFTSDRDAGAYELYTSISRFVCDKSSSATEQRVSDQTFSCSPRSDYEVFRQYGAIIEFSISDRSSF</sequence>
<gene>
    <name evidence="1" type="ORF">EVAR_89106_1</name>
</gene>
<accession>A0A4C1XD05</accession>
<protein>
    <submittedName>
        <fullName evidence="1">Uncharacterized protein</fullName>
    </submittedName>
</protein>
<keyword evidence="2" id="KW-1185">Reference proteome</keyword>
<dbReference type="AlphaFoldDB" id="A0A4C1XD05"/>
<reference evidence="1 2" key="1">
    <citation type="journal article" date="2019" name="Commun. Biol.">
        <title>The bagworm genome reveals a unique fibroin gene that provides high tensile strength.</title>
        <authorList>
            <person name="Kono N."/>
            <person name="Nakamura H."/>
            <person name="Ohtoshi R."/>
            <person name="Tomita M."/>
            <person name="Numata K."/>
            <person name="Arakawa K."/>
        </authorList>
    </citation>
    <scope>NUCLEOTIDE SEQUENCE [LARGE SCALE GENOMIC DNA]</scope>
</reference>
<organism evidence="1 2">
    <name type="scientific">Eumeta variegata</name>
    <name type="common">Bagworm moth</name>
    <name type="synonym">Eumeta japonica</name>
    <dbReference type="NCBI Taxonomy" id="151549"/>
    <lineage>
        <taxon>Eukaryota</taxon>
        <taxon>Metazoa</taxon>
        <taxon>Ecdysozoa</taxon>
        <taxon>Arthropoda</taxon>
        <taxon>Hexapoda</taxon>
        <taxon>Insecta</taxon>
        <taxon>Pterygota</taxon>
        <taxon>Neoptera</taxon>
        <taxon>Endopterygota</taxon>
        <taxon>Lepidoptera</taxon>
        <taxon>Glossata</taxon>
        <taxon>Ditrysia</taxon>
        <taxon>Tineoidea</taxon>
        <taxon>Psychidae</taxon>
        <taxon>Oiketicinae</taxon>
        <taxon>Eumeta</taxon>
    </lineage>
</organism>
<evidence type="ECO:0000313" key="1">
    <source>
        <dbReference type="EMBL" id="GBP61726.1"/>
    </source>
</evidence>
<dbReference type="EMBL" id="BGZK01000820">
    <property type="protein sequence ID" value="GBP61726.1"/>
    <property type="molecule type" value="Genomic_DNA"/>
</dbReference>
<dbReference type="Proteomes" id="UP000299102">
    <property type="component" value="Unassembled WGS sequence"/>
</dbReference>
<evidence type="ECO:0000313" key="2">
    <source>
        <dbReference type="Proteomes" id="UP000299102"/>
    </source>
</evidence>
<proteinExistence type="predicted"/>